<evidence type="ECO:0000313" key="4">
    <source>
        <dbReference type="EMBL" id="QCQ84178.1"/>
    </source>
</evidence>
<evidence type="ECO:0000256" key="1">
    <source>
        <dbReference type="ARBA" id="ARBA00005771"/>
    </source>
</evidence>
<dbReference type="GeneID" id="80527955"/>
<keyword evidence="2" id="KW-0808">Transferase</keyword>
<reference evidence="4" key="1">
    <citation type="journal article" date="2019" name="Infect. Genet. Evol.">
        <title>Unconventional gene arrangement and content revealed by full genome analysis of the white sturgeon adenovirus, the single member of the genus Ichtadenovirus.</title>
        <authorList>
            <person name="Doszpoly A."/>
            <person name="Harrach B."/>
            <person name="LaPatra S."/>
            <person name="Benko M."/>
        </authorList>
    </citation>
    <scope>NUCLEOTIDE SEQUENCE</scope>
    <source>
        <strain evidence="4">WSAdV1/1996</strain>
    </source>
</reference>
<dbReference type="Proteomes" id="UP000318653">
    <property type="component" value="Segment"/>
</dbReference>
<dbReference type="SMR" id="A0A4P8PIR1"/>
<sequence>MLHSETSLDNAANFIFLPSDVLFCAYPRSKITMAAAGLSSFIRCSSLNYAPYIFAPVIEQNSFAMFHATDYHSLLAPFVPAWNHGSHRRLFSTHCPLSFFENLFATKSTTELVSKYSGLTLDVNSCMPIPNIVYVYRNVFDVCNSFWHFSHRAKFYKDCDSFESASESVLNGDLLGAGCYWKHCKEALELESQNPDKVFCLSDLQLSEFETVRSVYRSIHENNYMDDSGANKSLFEHSIDKDRLLEQQYTGSCYPHLYNLDVSYQAFPLDRHEIGLKVFNQLQNLCMSNMKKTFC</sequence>
<keyword evidence="5" id="KW-1185">Reference proteome</keyword>
<feature type="domain" description="Sulfotransferase" evidence="3">
    <location>
        <begin position="130"/>
        <end position="202"/>
    </location>
</feature>
<comment type="similarity">
    <text evidence="1">Belongs to the sulfotransferase 1 family.</text>
</comment>
<evidence type="ECO:0000256" key="2">
    <source>
        <dbReference type="ARBA" id="ARBA00022679"/>
    </source>
</evidence>
<dbReference type="InterPro" id="IPR027417">
    <property type="entry name" value="P-loop_NTPase"/>
</dbReference>
<evidence type="ECO:0000259" key="3">
    <source>
        <dbReference type="Pfam" id="PF00685"/>
    </source>
</evidence>
<protein>
    <submittedName>
        <fullName evidence="4">ORF4</fullName>
    </submittedName>
</protein>
<dbReference type="Pfam" id="PF00685">
    <property type="entry name" value="Sulfotransfer_1"/>
    <property type="match status" value="1"/>
</dbReference>
<dbReference type="Gene3D" id="3.40.50.300">
    <property type="entry name" value="P-loop containing nucleotide triphosphate hydrolases"/>
    <property type="match status" value="1"/>
</dbReference>
<dbReference type="RefSeq" id="YP_010790550.1">
    <property type="nucleotide sequence ID" value="NC_075448.1"/>
</dbReference>
<dbReference type="InterPro" id="IPR000863">
    <property type="entry name" value="Sulfotransferase_dom"/>
</dbReference>
<proteinExistence type="inferred from homology"/>
<dbReference type="PANTHER" id="PTHR11783">
    <property type="entry name" value="SULFOTRANSFERASE SULT"/>
    <property type="match status" value="1"/>
</dbReference>
<dbReference type="SUPFAM" id="SSF52540">
    <property type="entry name" value="P-loop containing nucleoside triphosphate hydrolases"/>
    <property type="match status" value="1"/>
</dbReference>
<evidence type="ECO:0000313" key="5">
    <source>
        <dbReference type="Proteomes" id="UP000318653"/>
    </source>
</evidence>
<dbReference type="KEGG" id="vg:80527955"/>
<dbReference type="GO" id="GO:0008146">
    <property type="term" value="F:sulfotransferase activity"/>
    <property type="evidence" value="ECO:0007669"/>
    <property type="project" value="InterPro"/>
</dbReference>
<accession>A0A4P8PIR1</accession>
<name>A0A4P8PIR1_9ADEN</name>
<dbReference type="EMBL" id="MK101347">
    <property type="protein sequence ID" value="QCQ84178.1"/>
    <property type="molecule type" value="Genomic_DNA"/>
</dbReference>
<organism evidence="4">
    <name type="scientific">White sturgeon adenovirus 1</name>
    <dbReference type="NCBI Taxonomy" id="2580388"/>
    <lineage>
        <taxon>Viruses</taxon>
        <taxon>Varidnaviria</taxon>
        <taxon>Bamfordvirae</taxon>
        <taxon>Preplasmiviricota</taxon>
        <taxon>Polisuviricotina</taxon>
        <taxon>Pharingeaviricetes</taxon>
        <taxon>Rowavirales</taxon>
        <taxon>Adenoviridae</taxon>
        <taxon>Ichtadenovirus</taxon>
        <taxon>Ichtadenovirus acipenseris</taxon>
        <taxon>Sturgeon ichtadenovirus A</taxon>
    </lineage>
</organism>